<dbReference type="EMBL" id="AP028922">
    <property type="protein sequence ID" value="BET02617.1"/>
    <property type="molecule type" value="Genomic_DNA"/>
</dbReference>
<protein>
    <submittedName>
        <fullName evidence="1">Uncharacterized protein</fullName>
    </submittedName>
</protein>
<evidence type="ECO:0000313" key="2">
    <source>
        <dbReference type="Proteomes" id="UP001307889"/>
    </source>
</evidence>
<organism evidence="1 2">
    <name type="scientific">Nesidiocoris tenuis</name>
    <dbReference type="NCBI Taxonomy" id="355587"/>
    <lineage>
        <taxon>Eukaryota</taxon>
        <taxon>Metazoa</taxon>
        <taxon>Ecdysozoa</taxon>
        <taxon>Arthropoda</taxon>
        <taxon>Hexapoda</taxon>
        <taxon>Insecta</taxon>
        <taxon>Pterygota</taxon>
        <taxon>Neoptera</taxon>
        <taxon>Paraneoptera</taxon>
        <taxon>Hemiptera</taxon>
        <taxon>Heteroptera</taxon>
        <taxon>Panheteroptera</taxon>
        <taxon>Cimicomorpha</taxon>
        <taxon>Miridae</taxon>
        <taxon>Dicyphina</taxon>
        <taxon>Nesidiocoris</taxon>
    </lineage>
</organism>
<keyword evidence="2" id="KW-1185">Reference proteome</keyword>
<dbReference type="Proteomes" id="UP001307889">
    <property type="component" value="Chromosome 14"/>
</dbReference>
<gene>
    <name evidence="1" type="ORF">NTJ_15435</name>
</gene>
<name>A0ABN7BHA8_9HEMI</name>
<proteinExistence type="predicted"/>
<evidence type="ECO:0000313" key="1">
    <source>
        <dbReference type="EMBL" id="BET02617.1"/>
    </source>
</evidence>
<accession>A0ABN7BHA8</accession>
<sequence>MPNLSRSPFFCLGPPFLARGILSLKATLDNPDVRRFRLVVRPRDDNIPPRGSSRFPCRRFRDVYTSL</sequence>
<reference evidence="1 2" key="1">
    <citation type="submission" date="2023-09" db="EMBL/GenBank/DDBJ databases">
        <title>Nesidiocoris tenuis whole genome shotgun sequence.</title>
        <authorList>
            <person name="Shibata T."/>
            <person name="Shimoda M."/>
            <person name="Kobayashi T."/>
            <person name="Uehara T."/>
        </authorList>
    </citation>
    <scope>NUCLEOTIDE SEQUENCE [LARGE SCALE GENOMIC DNA]</scope>
    <source>
        <strain evidence="1 2">Japan</strain>
    </source>
</reference>